<evidence type="ECO:0000313" key="2">
    <source>
        <dbReference type="Proteomes" id="UP000192678"/>
    </source>
</evidence>
<reference evidence="1 2" key="1">
    <citation type="submission" date="2017-04" db="EMBL/GenBank/DDBJ databases">
        <authorList>
            <person name="Afonso C.L."/>
            <person name="Miller P.J."/>
            <person name="Scott M.A."/>
            <person name="Spackman E."/>
            <person name="Goraichik I."/>
            <person name="Dimitrov K.M."/>
            <person name="Suarez D.L."/>
            <person name="Swayne D.E."/>
        </authorList>
    </citation>
    <scope>NUCLEOTIDE SEQUENCE [LARGE SCALE GENOMIC DNA]</scope>
    <source>
        <strain evidence="1 2">DSM 19625</strain>
    </source>
</reference>
<dbReference type="Proteomes" id="UP000192678">
    <property type="component" value="Unassembled WGS sequence"/>
</dbReference>
<dbReference type="RefSeq" id="WP_084289992.1">
    <property type="nucleotide sequence ID" value="NZ_FWYB01000007.1"/>
</dbReference>
<dbReference type="EMBL" id="FWYB01000007">
    <property type="protein sequence ID" value="SMC98069.1"/>
    <property type="molecule type" value="Genomic_DNA"/>
</dbReference>
<dbReference type="AlphaFoldDB" id="A0A1W2DKS7"/>
<dbReference type="STRING" id="475255.SAMN04488101_107134"/>
<sequence length="157" mass="17944">MSNTGEIYLVVPKGYDSIADVYACFDSEVKAEAFVKRFKTIAAYQVITLTLNPEYYSHKYMDPYYIKIGKNNSEPVASYIADTLGEAEEAVIEKFETIFYENHGIDRGHFAMYLFAADEKSAIEKVMAVRNAIIAQGEWLAAWERYRAKMSNSIIEF</sequence>
<keyword evidence="2" id="KW-1185">Reference proteome</keyword>
<dbReference type="OrthoDB" id="772397at2"/>
<proteinExistence type="predicted"/>
<name>A0A1W2DKS7_9SPHI</name>
<gene>
    <name evidence="1" type="ORF">SAMN04488101_107134</name>
</gene>
<evidence type="ECO:0000313" key="1">
    <source>
        <dbReference type="EMBL" id="SMC98069.1"/>
    </source>
</evidence>
<organism evidence="1 2">
    <name type="scientific">Pedobacter nyackensis</name>
    <dbReference type="NCBI Taxonomy" id="475255"/>
    <lineage>
        <taxon>Bacteria</taxon>
        <taxon>Pseudomonadati</taxon>
        <taxon>Bacteroidota</taxon>
        <taxon>Sphingobacteriia</taxon>
        <taxon>Sphingobacteriales</taxon>
        <taxon>Sphingobacteriaceae</taxon>
        <taxon>Pedobacter</taxon>
    </lineage>
</organism>
<accession>A0A1W2DKS7</accession>
<protein>
    <submittedName>
        <fullName evidence="1">Uncharacterized protein</fullName>
    </submittedName>
</protein>